<dbReference type="Proteomes" id="UP001152803">
    <property type="component" value="Unassembled WGS sequence"/>
</dbReference>
<dbReference type="InterPro" id="IPR006214">
    <property type="entry name" value="Bax_inhibitor_1-related"/>
</dbReference>
<evidence type="ECO:0000313" key="7">
    <source>
        <dbReference type="EMBL" id="KAJ8255789.1"/>
    </source>
</evidence>
<evidence type="ECO:0000256" key="6">
    <source>
        <dbReference type="SAM" id="Phobius"/>
    </source>
</evidence>
<dbReference type="EMBL" id="JAFJMO010000015">
    <property type="protein sequence ID" value="KAJ8255789.1"/>
    <property type="molecule type" value="Genomic_DNA"/>
</dbReference>
<feature type="transmembrane region" description="Helical" evidence="6">
    <location>
        <begin position="292"/>
        <end position="313"/>
    </location>
</feature>
<dbReference type="AlphaFoldDB" id="A0A9Q1D1K6"/>
<keyword evidence="3 6" id="KW-1133">Transmembrane helix</keyword>
<feature type="transmembrane region" description="Helical" evidence="6">
    <location>
        <begin position="175"/>
        <end position="194"/>
    </location>
</feature>
<dbReference type="GO" id="GO:0016020">
    <property type="term" value="C:membrane"/>
    <property type="evidence" value="ECO:0007669"/>
    <property type="project" value="UniProtKB-SubCell"/>
</dbReference>
<dbReference type="PANTHER" id="PTHR23291:SF35">
    <property type="entry name" value="PROTEIN LIFEGUARD 3"/>
    <property type="match status" value="1"/>
</dbReference>
<dbReference type="GO" id="GO:0005783">
    <property type="term" value="C:endoplasmic reticulum"/>
    <property type="evidence" value="ECO:0007669"/>
    <property type="project" value="TreeGrafter"/>
</dbReference>
<evidence type="ECO:0000256" key="1">
    <source>
        <dbReference type="ARBA" id="ARBA00004141"/>
    </source>
</evidence>
<feature type="transmembrane region" description="Helical" evidence="6">
    <location>
        <begin position="262"/>
        <end position="286"/>
    </location>
</feature>
<name>A0A9Q1D1K6_CONCO</name>
<proteinExistence type="predicted"/>
<dbReference type="CDD" id="cd10428">
    <property type="entry name" value="LFG_like"/>
    <property type="match status" value="1"/>
</dbReference>
<dbReference type="PANTHER" id="PTHR23291">
    <property type="entry name" value="BAX INHIBITOR-RELATED"/>
    <property type="match status" value="1"/>
</dbReference>
<protein>
    <submittedName>
        <fullName evidence="7">Uncharacterized protein</fullName>
    </submittedName>
</protein>
<feature type="compositionally biased region" description="Low complexity" evidence="5">
    <location>
        <begin position="66"/>
        <end position="76"/>
    </location>
</feature>
<feature type="compositionally biased region" description="Pro residues" evidence="5">
    <location>
        <begin position="14"/>
        <end position="65"/>
    </location>
</feature>
<feature type="transmembrane region" description="Helical" evidence="6">
    <location>
        <begin position="201"/>
        <end position="218"/>
    </location>
</feature>
<gene>
    <name evidence="7" type="ORF">COCON_G00196530</name>
</gene>
<organism evidence="7 8">
    <name type="scientific">Conger conger</name>
    <name type="common">Conger eel</name>
    <name type="synonym">Muraena conger</name>
    <dbReference type="NCBI Taxonomy" id="82655"/>
    <lineage>
        <taxon>Eukaryota</taxon>
        <taxon>Metazoa</taxon>
        <taxon>Chordata</taxon>
        <taxon>Craniata</taxon>
        <taxon>Vertebrata</taxon>
        <taxon>Euteleostomi</taxon>
        <taxon>Actinopterygii</taxon>
        <taxon>Neopterygii</taxon>
        <taxon>Teleostei</taxon>
        <taxon>Anguilliformes</taxon>
        <taxon>Congridae</taxon>
        <taxon>Conger</taxon>
    </lineage>
</organism>
<comment type="caution">
    <text evidence="7">The sequence shown here is derived from an EMBL/GenBank/DDBJ whole genome shotgun (WGS) entry which is preliminary data.</text>
</comment>
<keyword evidence="4 6" id="KW-0472">Membrane</keyword>
<evidence type="ECO:0000256" key="3">
    <source>
        <dbReference type="ARBA" id="ARBA00022989"/>
    </source>
</evidence>
<keyword evidence="8" id="KW-1185">Reference proteome</keyword>
<sequence length="354" mass="38525">MSKSDLPPSYDDWPGPPAGSYPQPPAYPPPAYEDPALPAPYPPFPPYPGTYAPGPQPPHPTPYPGQPGVYPQPRQGGDLGYPTPGVPHIMPPVFPTGTPITHPNSVLGLNCAGALATGHTEGFASAGGWSSMAVRHAFIQKVYLILAAQLLVTVSIVAVFIFVEPVRLFVIRNPGVYWASYVVYLVCYIVLSCCEGPRRRYPWNLIFLAILTLAMSYMTGALSSYYDTKAVFLALGITVIVCVSVTVFCFQTKVDFTACRGIFCVLGMVFMVTGIITIVVLSFHYVPWLDMLFAAIGTIVFTLFLALHTQLVIGNCKHSISPEEYVFAALSIYLDVIQIFTFLIQLTSGSSRND</sequence>
<dbReference type="Pfam" id="PF01027">
    <property type="entry name" value="Bax1-I"/>
    <property type="match status" value="1"/>
</dbReference>
<feature type="region of interest" description="Disordered" evidence="5">
    <location>
        <begin position="1"/>
        <end position="78"/>
    </location>
</feature>
<evidence type="ECO:0000256" key="5">
    <source>
        <dbReference type="SAM" id="MobiDB-lite"/>
    </source>
</evidence>
<evidence type="ECO:0000256" key="4">
    <source>
        <dbReference type="ARBA" id="ARBA00023136"/>
    </source>
</evidence>
<dbReference type="GO" id="GO:0005794">
    <property type="term" value="C:Golgi apparatus"/>
    <property type="evidence" value="ECO:0007669"/>
    <property type="project" value="TreeGrafter"/>
</dbReference>
<comment type="subcellular location">
    <subcellularLocation>
        <location evidence="1">Membrane</location>
        <topology evidence="1">Multi-pass membrane protein</topology>
    </subcellularLocation>
</comment>
<dbReference type="GO" id="GO:2001234">
    <property type="term" value="P:negative regulation of apoptotic signaling pathway"/>
    <property type="evidence" value="ECO:0007669"/>
    <property type="project" value="TreeGrafter"/>
</dbReference>
<feature type="transmembrane region" description="Helical" evidence="6">
    <location>
        <begin position="325"/>
        <end position="346"/>
    </location>
</feature>
<evidence type="ECO:0000256" key="2">
    <source>
        <dbReference type="ARBA" id="ARBA00022692"/>
    </source>
</evidence>
<keyword evidence="2 6" id="KW-0812">Transmembrane</keyword>
<feature type="transmembrane region" description="Helical" evidence="6">
    <location>
        <begin position="230"/>
        <end position="250"/>
    </location>
</feature>
<evidence type="ECO:0000313" key="8">
    <source>
        <dbReference type="Proteomes" id="UP001152803"/>
    </source>
</evidence>
<accession>A0A9Q1D1K6</accession>
<reference evidence="7" key="1">
    <citation type="journal article" date="2023" name="Science">
        <title>Genome structures resolve the early diversification of teleost fishes.</title>
        <authorList>
            <person name="Parey E."/>
            <person name="Louis A."/>
            <person name="Montfort J."/>
            <person name="Bouchez O."/>
            <person name="Roques C."/>
            <person name="Iampietro C."/>
            <person name="Lluch J."/>
            <person name="Castinel A."/>
            <person name="Donnadieu C."/>
            <person name="Desvignes T."/>
            <person name="Floi Bucao C."/>
            <person name="Jouanno E."/>
            <person name="Wen M."/>
            <person name="Mejri S."/>
            <person name="Dirks R."/>
            <person name="Jansen H."/>
            <person name="Henkel C."/>
            <person name="Chen W.J."/>
            <person name="Zahm M."/>
            <person name="Cabau C."/>
            <person name="Klopp C."/>
            <person name="Thompson A.W."/>
            <person name="Robinson-Rechavi M."/>
            <person name="Braasch I."/>
            <person name="Lecointre G."/>
            <person name="Bobe J."/>
            <person name="Postlethwait J.H."/>
            <person name="Berthelot C."/>
            <person name="Roest Crollius H."/>
            <person name="Guiguen Y."/>
        </authorList>
    </citation>
    <scope>NUCLEOTIDE SEQUENCE</scope>
    <source>
        <strain evidence="7">Concon-B</strain>
    </source>
</reference>
<dbReference type="OrthoDB" id="7933078at2759"/>
<feature type="transmembrane region" description="Helical" evidence="6">
    <location>
        <begin position="142"/>
        <end position="163"/>
    </location>
</feature>